<feature type="transmembrane region" description="Helical" evidence="1">
    <location>
        <begin position="120"/>
        <end position="141"/>
    </location>
</feature>
<reference evidence="2" key="1">
    <citation type="journal article" date="2011" name="ISME J.">
        <title>The endosymbionts of the deep-sea tubeworms Riftia pachyptila and Tevnia jerichonana share an identical physiology as revealed by proteogenomic analyses.</title>
        <authorList>
            <person name="Gardebrecht A."/>
            <person name="Markert S."/>
            <person name="Felbeck H."/>
            <person name="Thuermer A."/>
            <person name="Albrecht D."/>
            <person name="Wollherr A."/>
            <person name="Kabisch J."/>
            <person name="Lehmann R."/>
            <person name="Daniel R."/>
            <person name="Liesegang H."/>
            <person name="Hecker M."/>
            <person name="Sievert S.M."/>
            <person name="Schweder T."/>
        </authorList>
    </citation>
    <scope>NUCLEOTIDE SEQUENCE [LARGE SCALE GENOMIC DNA]</scope>
</reference>
<gene>
    <name evidence="2" type="ORF">Rifp1Sym_cp00170</name>
</gene>
<dbReference type="Proteomes" id="UP000004491">
    <property type="component" value="Unassembled WGS sequence"/>
</dbReference>
<name>G2DFE0_9GAMM</name>
<keyword evidence="1" id="KW-1133">Transmembrane helix</keyword>
<comment type="caution">
    <text evidence="2">The sequence shown here is derived from an EMBL/GenBank/DDBJ whole genome shotgun (WGS) entry which is preliminary data.</text>
</comment>
<evidence type="ECO:0000313" key="3">
    <source>
        <dbReference type="Proteomes" id="UP000004491"/>
    </source>
</evidence>
<keyword evidence="1" id="KW-0812">Transmembrane</keyword>
<dbReference type="EMBL" id="AFOC01000069">
    <property type="protein sequence ID" value="EGV50677.1"/>
    <property type="molecule type" value="Genomic_DNA"/>
</dbReference>
<dbReference type="AlphaFoldDB" id="G2DFE0"/>
<keyword evidence="1" id="KW-0472">Membrane</keyword>
<evidence type="ECO:0000313" key="2">
    <source>
        <dbReference type="EMBL" id="EGV50677.1"/>
    </source>
</evidence>
<feature type="transmembrane region" description="Helical" evidence="1">
    <location>
        <begin position="170"/>
        <end position="191"/>
    </location>
</feature>
<keyword evidence="3" id="KW-1185">Reference proteome</keyword>
<sequence>MAHSQHRLPDEGEMSALKPTSRARMLCIGIILLCLLPAPILVSSEETSPTEDLGLIDQMTQTLEAEHANQFAPTMLPTEVLAPATAQSMQQALKAYYDYRTVGYEHRRSVFRWQLLSSKIIFVIVVLLVSAGIYFSWLQFIKGLRTDKDRSSTETTFEASASGVKVSSPVLGVIILVISLAFFYLYLVYVYPIEEIL</sequence>
<protein>
    <submittedName>
        <fullName evidence="2">Uncharacterized protein</fullName>
    </submittedName>
</protein>
<evidence type="ECO:0000256" key="1">
    <source>
        <dbReference type="SAM" id="Phobius"/>
    </source>
</evidence>
<organism evidence="2 3">
    <name type="scientific">endosymbiont of Riftia pachyptila</name>
    <name type="common">vent Ph05</name>
    <dbReference type="NCBI Taxonomy" id="1048808"/>
    <lineage>
        <taxon>Bacteria</taxon>
        <taxon>Pseudomonadati</taxon>
        <taxon>Pseudomonadota</taxon>
        <taxon>Gammaproteobacteria</taxon>
        <taxon>sulfur-oxidizing symbionts</taxon>
    </lineage>
</organism>
<accession>G2DFE0</accession>
<proteinExistence type="predicted"/>